<keyword evidence="1" id="KW-1133">Transmembrane helix</keyword>
<proteinExistence type="predicted"/>
<organism evidence="2 3">
    <name type="scientific">Parascaris univalens</name>
    <name type="common">Nematode worm</name>
    <dbReference type="NCBI Taxonomy" id="6257"/>
    <lineage>
        <taxon>Eukaryota</taxon>
        <taxon>Metazoa</taxon>
        <taxon>Ecdysozoa</taxon>
        <taxon>Nematoda</taxon>
        <taxon>Chromadorea</taxon>
        <taxon>Rhabditida</taxon>
        <taxon>Spirurina</taxon>
        <taxon>Ascaridomorpha</taxon>
        <taxon>Ascaridoidea</taxon>
        <taxon>Ascarididae</taxon>
        <taxon>Parascaris</taxon>
    </lineage>
</organism>
<sequence length="268" mass="30482">HLSEPVGFGRCDFVKHQVATWLHRFEKMPSAQVRKPHHGTRKERMLRFAARRNTCAILALIGLFISCILLTASLIVFFEFVRPTKERLKVALNQRKLFSSYSGTPIFPGCTYKKAIYSTELCSHCDPSAYVLREWEVENENLLFGGQCWNKFETTNCSDEHMSCAQFEPGEVKQCAGFQGVGMGNLSFTQPNVMVPLIDLAERKGEILHVKEIFAVCPTCHIYSRSYRLNEGEKCRKRVLTVNNGWPETFELCDGSAETDDATCETYS</sequence>
<dbReference type="WBParaSite" id="PgR006_g129_t01">
    <property type="protein sequence ID" value="PgR006_g129_t01"/>
    <property type="gene ID" value="PgR006_g129"/>
</dbReference>
<dbReference type="Proteomes" id="UP000887569">
    <property type="component" value="Unplaced"/>
</dbReference>
<evidence type="ECO:0000256" key="1">
    <source>
        <dbReference type="SAM" id="Phobius"/>
    </source>
</evidence>
<dbReference type="AlphaFoldDB" id="A0A915AGD7"/>
<keyword evidence="1" id="KW-0472">Membrane</keyword>
<keyword evidence="1" id="KW-0812">Transmembrane</keyword>
<accession>A0A915AGD7</accession>
<keyword evidence="2" id="KW-1185">Reference proteome</keyword>
<evidence type="ECO:0000313" key="2">
    <source>
        <dbReference type="Proteomes" id="UP000887569"/>
    </source>
</evidence>
<name>A0A915AGD7_PARUN</name>
<reference evidence="3" key="1">
    <citation type="submission" date="2022-11" db="UniProtKB">
        <authorList>
            <consortium name="WormBaseParasite"/>
        </authorList>
    </citation>
    <scope>IDENTIFICATION</scope>
</reference>
<protein>
    <submittedName>
        <fullName evidence="3">Uncharacterized protein</fullName>
    </submittedName>
</protein>
<evidence type="ECO:0000313" key="3">
    <source>
        <dbReference type="WBParaSite" id="PgR006_g129_t01"/>
    </source>
</evidence>
<feature type="transmembrane region" description="Helical" evidence="1">
    <location>
        <begin position="54"/>
        <end position="78"/>
    </location>
</feature>